<accession>A0ABW5RJW8</accession>
<gene>
    <name evidence="2" type="ORF">ACFSUQ_07670</name>
</gene>
<comment type="caution">
    <text evidence="2">The sequence shown here is derived from an EMBL/GenBank/DDBJ whole genome shotgun (WGS) entry which is preliminary data.</text>
</comment>
<evidence type="ECO:0000313" key="3">
    <source>
        <dbReference type="Proteomes" id="UP001597453"/>
    </source>
</evidence>
<evidence type="ECO:0000256" key="1">
    <source>
        <dbReference type="SAM" id="MobiDB-lite"/>
    </source>
</evidence>
<sequence>MTCVTGEANLCEPPLNDSELAKIWNSACRFASEVAADPGYLPPEVYEALAGLRPDDFSDVGQADTLAGEYANKIRYSLATKWLVYDHGVWDKNDLSVQGVVQELTSRQLEEADRLIATSRETMTATGADIFMAAASSKARGIAKLTRVQAAAFRARDYQIPRQPQGRDCSAPGLPGYGARRGELRVNRGPSARRTR</sequence>
<keyword evidence="3" id="KW-1185">Reference proteome</keyword>
<dbReference type="RefSeq" id="WP_222822386.1">
    <property type="nucleotide sequence ID" value="NZ_JBHUNF010000004.1"/>
</dbReference>
<protein>
    <submittedName>
        <fullName evidence="2">Uncharacterized protein</fullName>
    </submittedName>
</protein>
<feature type="region of interest" description="Disordered" evidence="1">
    <location>
        <begin position="159"/>
        <end position="196"/>
    </location>
</feature>
<reference evidence="3" key="1">
    <citation type="journal article" date="2019" name="Int. J. Syst. Evol. Microbiol.">
        <title>The Global Catalogue of Microorganisms (GCM) 10K type strain sequencing project: providing services to taxonomists for standard genome sequencing and annotation.</title>
        <authorList>
            <consortium name="The Broad Institute Genomics Platform"/>
            <consortium name="The Broad Institute Genome Sequencing Center for Infectious Disease"/>
            <person name="Wu L."/>
            <person name="Ma J."/>
        </authorList>
    </citation>
    <scope>NUCLEOTIDE SEQUENCE [LARGE SCALE GENOMIC DNA]</scope>
    <source>
        <strain evidence="3">TISTR 1511</strain>
    </source>
</reference>
<organism evidence="2 3">
    <name type="scientific">Gulosibacter bifidus</name>
    <dbReference type="NCBI Taxonomy" id="272239"/>
    <lineage>
        <taxon>Bacteria</taxon>
        <taxon>Bacillati</taxon>
        <taxon>Actinomycetota</taxon>
        <taxon>Actinomycetes</taxon>
        <taxon>Micrococcales</taxon>
        <taxon>Microbacteriaceae</taxon>
        <taxon>Gulosibacter</taxon>
    </lineage>
</organism>
<name>A0ABW5RJW8_9MICO</name>
<dbReference type="EMBL" id="JBHUNF010000004">
    <property type="protein sequence ID" value="MFD2675169.1"/>
    <property type="molecule type" value="Genomic_DNA"/>
</dbReference>
<evidence type="ECO:0000313" key="2">
    <source>
        <dbReference type="EMBL" id="MFD2675169.1"/>
    </source>
</evidence>
<dbReference type="Proteomes" id="UP001597453">
    <property type="component" value="Unassembled WGS sequence"/>
</dbReference>
<proteinExistence type="predicted"/>